<dbReference type="Proteomes" id="UP001500782">
    <property type="component" value="Unassembled WGS sequence"/>
</dbReference>
<evidence type="ECO:0000256" key="1">
    <source>
        <dbReference type="ARBA" id="ARBA00023015"/>
    </source>
</evidence>
<dbReference type="SMART" id="SM00100">
    <property type="entry name" value="cNMP"/>
    <property type="match status" value="1"/>
</dbReference>
<keyword evidence="2" id="KW-0238">DNA-binding</keyword>
<protein>
    <submittedName>
        <fullName evidence="7">Crp/Fnr family transcriptional regulator</fullName>
    </submittedName>
</protein>
<feature type="domain" description="HTH crp-type" evidence="6">
    <location>
        <begin position="151"/>
        <end position="225"/>
    </location>
</feature>
<keyword evidence="1" id="KW-0805">Transcription regulation</keyword>
<dbReference type="EMBL" id="BAAADJ010000004">
    <property type="protein sequence ID" value="GAA0317124.1"/>
    <property type="molecule type" value="Genomic_DNA"/>
</dbReference>
<dbReference type="Pfam" id="PF00027">
    <property type="entry name" value="cNMP_binding"/>
    <property type="match status" value="1"/>
</dbReference>
<evidence type="ECO:0000259" key="6">
    <source>
        <dbReference type="PROSITE" id="PS51063"/>
    </source>
</evidence>
<evidence type="ECO:0000313" key="8">
    <source>
        <dbReference type="Proteomes" id="UP001500782"/>
    </source>
</evidence>
<evidence type="ECO:0000256" key="3">
    <source>
        <dbReference type="ARBA" id="ARBA00023159"/>
    </source>
</evidence>
<name>A0ABN0VTR0_9BACI</name>
<sequence>MNTFSTSFKEQHSYFSPWLDPLPFDWSALESTGTELHYQKHDTVFDCHEPTDHIYLVKEGRVRLYLLSDLGEEKAIAIIGKNGLLGESSVFLDHGYYANAITASPTKLIRIKADLFKNKVLENPLYSEQLFKMMSLKLRLLYRHSLDLSYSSSYYRLCQTLAQLGLTYGESEDGKKIKIQVSFTHQELANVIGTTRVTVANHIKALIEEGHIYKVRNHYVIQDLAKLTSMGP</sequence>
<dbReference type="PANTHER" id="PTHR24567">
    <property type="entry name" value="CRP FAMILY TRANSCRIPTIONAL REGULATORY PROTEIN"/>
    <property type="match status" value="1"/>
</dbReference>
<keyword evidence="4" id="KW-0804">Transcription</keyword>
<evidence type="ECO:0000259" key="5">
    <source>
        <dbReference type="PROSITE" id="PS50042"/>
    </source>
</evidence>
<dbReference type="InterPro" id="IPR014710">
    <property type="entry name" value="RmlC-like_jellyroll"/>
</dbReference>
<dbReference type="InterPro" id="IPR012318">
    <property type="entry name" value="HTH_CRP"/>
</dbReference>
<dbReference type="Pfam" id="PF13545">
    <property type="entry name" value="HTH_Crp_2"/>
    <property type="match status" value="1"/>
</dbReference>
<dbReference type="CDD" id="cd00038">
    <property type="entry name" value="CAP_ED"/>
    <property type="match status" value="1"/>
</dbReference>
<organism evidence="7 8">
    <name type="scientific">Bacillus carboniphilus</name>
    <dbReference type="NCBI Taxonomy" id="86663"/>
    <lineage>
        <taxon>Bacteria</taxon>
        <taxon>Bacillati</taxon>
        <taxon>Bacillota</taxon>
        <taxon>Bacilli</taxon>
        <taxon>Bacillales</taxon>
        <taxon>Bacillaceae</taxon>
        <taxon>Bacillus</taxon>
    </lineage>
</organism>
<evidence type="ECO:0000313" key="7">
    <source>
        <dbReference type="EMBL" id="GAA0317124.1"/>
    </source>
</evidence>
<feature type="domain" description="Cyclic nucleotide-binding" evidence="5">
    <location>
        <begin position="37"/>
        <end position="118"/>
    </location>
</feature>
<dbReference type="InterPro" id="IPR018490">
    <property type="entry name" value="cNMP-bd_dom_sf"/>
</dbReference>
<gene>
    <name evidence="7" type="ORF">GCM10008967_04620</name>
</gene>
<dbReference type="PROSITE" id="PS50042">
    <property type="entry name" value="CNMP_BINDING_3"/>
    <property type="match status" value="1"/>
</dbReference>
<dbReference type="SMART" id="SM00419">
    <property type="entry name" value="HTH_CRP"/>
    <property type="match status" value="1"/>
</dbReference>
<dbReference type="SUPFAM" id="SSF51206">
    <property type="entry name" value="cAMP-binding domain-like"/>
    <property type="match status" value="1"/>
</dbReference>
<accession>A0ABN0VTR0</accession>
<dbReference type="CDD" id="cd00092">
    <property type="entry name" value="HTH_CRP"/>
    <property type="match status" value="1"/>
</dbReference>
<dbReference type="InterPro" id="IPR036390">
    <property type="entry name" value="WH_DNA-bd_sf"/>
</dbReference>
<dbReference type="InterPro" id="IPR000595">
    <property type="entry name" value="cNMP-bd_dom"/>
</dbReference>
<dbReference type="Gene3D" id="2.60.120.10">
    <property type="entry name" value="Jelly Rolls"/>
    <property type="match status" value="1"/>
</dbReference>
<reference evidence="7 8" key="1">
    <citation type="journal article" date="2019" name="Int. J. Syst. Evol. Microbiol.">
        <title>The Global Catalogue of Microorganisms (GCM) 10K type strain sequencing project: providing services to taxonomists for standard genome sequencing and annotation.</title>
        <authorList>
            <consortium name="The Broad Institute Genomics Platform"/>
            <consortium name="The Broad Institute Genome Sequencing Center for Infectious Disease"/>
            <person name="Wu L."/>
            <person name="Ma J."/>
        </authorList>
    </citation>
    <scope>NUCLEOTIDE SEQUENCE [LARGE SCALE GENOMIC DNA]</scope>
    <source>
        <strain evidence="7 8">JCM 9731</strain>
    </source>
</reference>
<dbReference type="PROSITE" id="PS51063">
    <property type="entry name" value="HTH_CRP_2"/>
    <property type="match status" value="1"/>
</dbReference>
<keyword evidence="3" id="KW-0010">Activator</keyword>
<proteinExistence type="predicted"/>
<evidence type="ECO:0000256" key="2">
    <source>
        <dbReference type="ARBA" id="ARBA00023125"/>
    </source>
</evidence>
<dbReference type="PANTHER" id="PTHR24567:SF74">
    <property type="entry name" value="HTH-TYPE TRANSCRIPTIONAL REGULATOR ARCR"/>
    <property type="match status" value="1"/>
</dbReference>
<evidence type="ECO:0000256" key="4">
    <source>
        <dbReference type="ARBA" id="ARBA00023163"/>
    </source>
</evidence>
<dbReference type="RefSeq" id="WP_343795982.1">
    <property type="nucleotide sequence ID" value="NZ_BAAADJ010000004.1"/>
</dbReference>
<dbReference type="InterPro" id="IPR050397">
    <property type="entry name" value="Env_Response_Regulators"/>
</dbReference>
<keyword evidence="8" id="KW-1185">Reference proteome</keyword>
<comment type="caution">
    <text evidence="7">The sequence shown here is derived from an EMBL/GenBank/DDBJ whole genome shotgun (WGS) entry which is preliminary data.</text>
</comment>
<dbReference type="SUPFAM" id="SSF46785">
    <property type="entry name" value="Winged helix' DNA-binding domain"/>
    <property type="match status" value="1"/>
</dbReference>